<dbReference type="eggNOG" id="ENOG502RYRW">
    <property type="taxonomic scope" value="Eukaryota"/>
</dbReference>
<dbReference type="AlphaFoldDB" id="A0A0D3JPW2"/>
<protein>
    <recommendedName>
        <fullName evidence="1">Endonuclease/exonuclease/phosphatase domain-containing protein</fullName>
    </recommendedName>
</protein>
<dbReference type="KEGG" id="ehx:EMIHUDRAFT_469141"/>
<dbReference type="Pfam" id="PF03372">
    <property type="entry name" value="Exo_endo_phos"/>
    <property type="match status" value="1"/>
</dbReference>
<name>A0A0D3JPW2_EMIH1</name>
<dbReference type="InterPro" id="IPR036691">
    <property type="entry name" value="Endo/exonu/phosph_ase_sf"/>
</dbReference>
<dbReference type="EnsemblProtists" id="EOD25547">
    <property type="protein sequence ID" value="EOD25547"/>
    <property type="gene ID" value="EMIHUDRAFT_469141"/>
</dbReference>
<dbReference type="HOGENOM" id="CLU_052111_0_0_1"/>
<proteinExistence type="predicted"/>
<dbReference type="InterPro" id="IPR050410">
    <property type="entry name" value="CCR4/nocturin_mRNA_transcr"/>
</dbReference>
<dbReference type="PANTHER" id="PTHR12121">
    <property type="entry name" value="CARBON CATABOLITE REPRESSOR PROTEIN 4"/>
    <property type="match status" value="1"/>
</dbReference>
<dbReference type="GO" id="GO:0000175">
    <property type="term" value="F:3'-5'-RNA exonuclease activity"/>
    <property type="evidence" value="ECO:0007669"/>
    <property type="project" value="TreeGrafter"/>
</dbReference>
<keyword evidence="3" id="KW-1185">Reference proteome</keyword>
<dbReference type="SUPFAM" id="SSF56219">
    <property type="entry name" value="DNase I-like"/>
    <property type="match status" value="1"/>
</dbReference>
<sequence>MGGGGGLACSTPSAIGPDRCFHRGVACTRSEPRALGAKCRRTSIMRVLSQFASASYASFSRVRRPLTAAAFATVGTAIAANGGLTVGGPGPAMSAAGAAPFVRVVSYNVLSSHLCAPDHFLRCAPDALDPPQRLARIKTLLRPHLEEDAVICLQEVSAPWIGELTPFFEEAGYTFVTGSYGSPFNGYMGASPARWRAEPPRSKLRVALCGAWASLSTLWRAPQKRPFDVWSETRRRHNFLVSANLRCKRSGRRVSVSTYHMPCLFGSDAKAQVQVMTNHAALAAQQALRFAGEGTPCVLAGDFNIKPADAPYKLITTGTLPEEDPHMPPAAPHGDAWRPTLPKPMRSAYVLASGSEPEFTNLAVTKFAKPGEPPFCETLDYIFVSDGDGWTVRAVRPLPSKEAVLDKGGVESYPTLEEPSDHTMIWADLGLA</sequence>
<evidence type="ECO:0000313" key="2">
    <source>
        <dbReference type="EnsemblProtists" id="EOD25547"/>
    </source>
</evidence>
<accession>A0A0D3JPW2</accession>
<dbReference type="GeneID" id="17271092"/>
<organism evidence="2 3">
    <name type="scientific">Emiliania huxleyi (strain CCMP1516)</name>
    <dbReference type="NCBI Taxonomy" id="280463"/>
    <lineage>
        <taxon>Eukaryota</taxon>
        <taxon>Haptista</taxon>
        <taxon>Haptophyta</taxon>
        <taxon>Prymnesiophyceae</taxon>
        <taxon>Isochrysidales</taxon>
        <taxon>Noelaerhabdaceae</taxon>
        <taxon>Emiliania</taxon>
    </lineage>
</organism>
<dbReference type="STRING" id="2903.R1CSD6"/>
<dbReference type="Gene3D" id="3.60.10.10">
    <property type="entry name" value="Endonuclease/exonuclease/phosphatase"/>
    <property type="match status" value="1"/>
</dbReference>
<feature type="domain" description="Endonuclease/exonuclease/phosphatase" evidence="1">
    <location>
        <begin position="105"/>
        <end position="422"/>
    </location>
</feature>
<dbReference type="InterPro" id="IPR005135">
    <property type="entry name" value="Endo/exonuclease/phosphatase"/>
</dbReference>
<dbReference type="RefSeq" id="XP_005777976.1">
    <property type="nucleotide sequence ID" value="XM_005777919.1"/>
</dbReference>
<evidence type="ECO:0000313" key="3">
    <source>
        <dbReference type="Proteomes" id="UP000013827"/>
    </source>
</evidence>
<dbReference type="OMA" id="TYHMPCA"/>
<dbReference type="Proteomes" id="UP000013827">
    <property type="component" value="Unassembled WGS sequence"/>
</dbReference>
<reference evidence="2" key="2">
    <citation type="submission" date="2024-10" db="UniProtKB">
        <authorList>
            <consortium name="EnsemblProtists"/>
        </authorList>
    </citation>
    <scope>IDENTIFICATION</scope>
</reference>
<dbReference type="PaxDb" id="2903-EOD25547"/>
<reference evidence="3" key="1">
    <citation type="journal article" date="2013" name="Nature">
        <title>Pan genome of the phytoplankton Emiliania underpins its global distribution.</title>
        <authorList>
            <person name="Read B.A."/>
            <person name="Kegel J."/>
            <person name="Klute M.J."/>
            <person name="Kuo A."/>
            <person name="Lefebvre S.C."/>
            <person name="Maumus F."/>
            <person name="Mayer C."/>
            <person name="Miller J."/>
            <person name="Monier A."/>
            <person name="Salamov A."/>
            <person name="Young J."/>
            <person name="Aguilar M."/>
            <person name="Claverie J.M."/>
            <person name="Frickenhaus S."/>
            <person name="Gonzalez K."/>
            <person name="Herman E.K."/>
            <person name="Lin Y.C."/>
            <person name="Napier J."/>
            <person name="Ogata H."/>
            <person name="Sarno A.F."/>
            <person name="Shmutz J."/>
            <person name="Schroeder D."/>
            <person name="de Vargas C."/>
            <person name="Verret F."/>
            <person name="von Dassow P."/>
            <person name="Valentin K."/>
            <person name="Van de Peer Y."/>
            <person name="Wheeler G."/>
            <person name="Dacks J.B."/>
            <person name="Delwiche C.F."/>
            <person name="Dyhrman S.T."/>
            <person name="Glockner G."/>
            <person name="John U."/>
            <person name="Richards T."/>
            <person name="Worden A.Z."/>
            <person name="Zhang X."/>
            <person name="Grigoriev I.V."/>
            <person name="Allen A.E."/>
            <person name="Bidle K."/>
            <person name="Borodovsky M."/>
            <person name="Bowler C."/>
            <person name="Brownlee C."/>
            <person name="Cock J.M."/>
            <person name="Elias M."/>
            <person name="Gladyshev V.N."/>
            <person name="Groth M."/>
            <person name="Guda C."/>
            <person name="Hadaegh A."/>
            <person name="Iglesias-Rodriguez M.D."/>
            <person name="Jenkins J."/>
            <person name="Jones B.M."/>
            <person name="Lawson T."/>
            <person name="Leese F."/>
            <person name="Lindquist E."/>
            <person name="Lobanov A."/>
            <person name="Lomsadze A."/>
            <person name="Malik S.B."/>
            <person name="Marsh M.E."/>
            <person name="Mackinder L."/>
            <person name="Mock T."/>
            <person name="Mueller-Roeber B."/>
            <person name="Pagarete A."/>
            <person name="Parker M."/>
            <person name="Probert I."/>
            <person name="Quesneville H."/>
            <person name="Raines C."/>
            <person name="Rensing S.A."/>
            <person name="Riano-Pachon D.M."/>
            <person name="Richier S."/>
            <person name="Rokitta S."/>
            <person name="Shiraiwa Y."/>
            <person name="Soanes D.M."/>
            <person name="van der Giezen M."/>
            <person name="Wahlund T.M."/>
            <person name="Williams B."/>
            <person name="Wilson W."/>
            <person name="Wolfe G."/>
            <person name="Wurch L.L."/>
        </authorList>
    </citation>
    <scope>NUCLEOTIDE SEQUENCE</scope>
</reference>
<dbReference type="PANTHER" id="PTHR12121:SF101">
    <property type="entry name" value="ENDONUCLEASE_EXONUCLEASE_PHOSPHATASE DOMAIN-CONTAINING PROTEIN"/>
    <property type="match status" value="1"/>
</dbReference>
<evidence type="ECO:0000259" key="1">
    <source>
        <dbReference type="Pfam" id="PF03372"/>
    </source>
</evidence>